<evidence type="ECO:0000313" key="2">
    <source>
        <dbReference type="Proteomes" id="UP001217089"/>
    </source>
</evidence>
<reference evidence="1 2" key="1">
    <citation type="submission" date="2022-12" db="EMBL/GenBank/DDBJ databases">
        <title>Chromosome-level genome of Tegillarca granosa.</title>
        <authorList>
            <person name="Kim J."/>
        </authorList>
    </citation>
    <scope>NUCLEOTIDE SEQUENCE [LARGE SCALE GENOMIC DNA]</scope>
    <source>
        <strain evidence="1">Teg-2019</strain>
        <tissue evidence="1">Adductor muscle</tissue>
    </source>
</reference>
<gene>
    <name evidence="1" type="ORF">KUTeg_001416</name>
</gene>
<dbReference type="Proteomes" id="UP001217089">
    <property type="component" value="Unassembled WGS sequence"/>
</dbReference>
<proteinExistence type="predicted"/>
<dbReference type="EMBL" id="JARBDR010000141">
    <property type="protein sequence ID" value="KAJ8319829.1"/>
    <property type="molecule type" value="Genomic_DNA"/>
</dbReference>
<evidence type="ECO:0000313" key="1">
    <source>
        <dbReference type="EMBL" id="KAJ8319829.1"/>
    </source>
</evidence>
<comment type="caution">
    <text evidence="1">The sequence shown here is derived from an EMBL/GenBank/DDBJ whole genome shotgun (WGS) entry which is preliminary data.</text>
</comment>
<accession>A0ABQ9FRD0</accession>
<name>A0ABQ9FRD0_TEGGR</name>
<protein>
    <submittedName>
        <fullName evidence="1">Uncharacterized protein</fullName>
    </submittedName>
</protein>
<organism evidence="1 2">
    <name type="scientific">Tegillarca granosa</name>
    <name type="common">Malaysian cockle</name>
    <name type="synonym">Anadara granosa</name>
    <dbReference type="NCBI Taxonomy" id="220873"/>
    <lineage>
        <taxon>Eukaryota</taxon>
        <taxon>Metazoa</taxon>
        <taxon>Spiralia</taxon>
        <taxon>Lophotrochozoa</taxon>
        <taxon>Mollusca</taxon>
        <taxon>Bivalvia</taxon>
        <taxon>Autobranchia</taxon>
        <taxon>Pteriomorphia</taxon>
        <taxon>Arcoida</taxon>
        <taxon>Arcoidea</taxon>
        <taxon>Arcidae</taxon>
        <taxon>Tegillarca</taxon>
    </lineage>
</organism>
<keyword evidence="2" id="KW-1185">Reference proteome</keyword>
<sequence>MSNYNVKPKSDRNISLTLTSKYASSWGTWEGIRELVQNWHDGVFDVAVGDDTSAWFDQKLMFKQIDQEGCHFISYVHNQRSGEDINIGCLIFDKISEQLVLINSGTALKKKILLLGFSAKSNKHEVIGQFGEGLKVGALALVRNGFTVVMETDTDQWKFDLMHNKEFEESVLTVIVTDRIKDFSYGKICLEQQHGIELSESDTCTIVGGLTFQEWKKFLPRFLFLKPPECYVNTELGTLLLDTELAGQLYVKGLWVADLTESDLSAGVSFSSLQLDRDRNAVPKPSEIDHLMSAIWIKSLEKNPSLIKRYFHLVQNEKITYTCHLKSSRTPP</sequence>